<feature type="transmembrane region" description="Helical" evidence="7">
    <location>
        <begin position="355"/>
        <end position="379"/>
    </location>
</feature>
<feature type="transmembrane region" description="Helical" evidence="7">
    <location>
        <begin position="225"/>
        <end position="246"/>
    </location>
</feature>
<dbReference type="GO" id="GO:0005886">
    <property type="term" value="C:plasma membrane"/>
    <property type="evidence" value="ECO:0007669"/>
    <property type="project" value="UniProtKB-SubCell"/>
</dbReference>
<evidence type="ECO:0000256" key="1">
    <source>
        <dbReference type="ARBA" id="ARBA00004651"/>
    </source>
</evidence>
<keyword evidence="10" id="KW-1185">Reference proteome</keyword>
<feature type="transmembrane region" description="Helical" evidence="7">
    <location>
        <begin position="258"/>
        <end position="281"/>
    </location>
</feature>
<dbReference type="PANTHER" id="PTHR23517:SF2">
    <property type="entry name" value="MULTIDRUG RESISTANCE PROTEIN MDTH"/>
    <property type="match status" value="1"/>
</dbReference>
<dbReference type="InterPro" id="IPR011701">
    <property type="entry name" value="MFS"/>
</dbReference>
<dbReference type="InterPro" id="IPR036259">
    <property type="entry name" value="MFS_trans_sf"/>
</dbReference>
<keyword evidence="4 7" id="KW-0812">Transmembrane</keyword>
<keyword evidence="3" id="KW-1003">Cell membrane</keyword>
<name>A0A9P1NZX6_9CYAN</name>
<organism evidence="9 10">
    <name type="scientific">Limnospira indica PCC 8005</name>
    <dbReference type="NCBI Taxonomy" id="376219"/>
    <lineage>
        <taxon>Bacteria</taxon>
        <taxon>Bacillati</taxon>
        <taxon>Cyanobacteriota</taxon>
        <taxon>Cyanophyceae</taxon>
        <taxon>Oscillatoriophycideae</taxon>
        <taxon>Oscillatoriales</taxon>
        <taxon>Sirenicapillariaceae</taxon>
        <taxon>Limnospira</taxon>
    </lineage>
</organism>
<dbReference type="AlphaFoldDB" id="A0A9P1NZX6"/>
<evidence type="ECO:0000259" key="8">
    <source>
        <dbReference type="PROSITE" id="PS50850"/>
    </source>
</evidence>
<comment type="subcellular location">
    <subcellularLocation>
        <location evidence="1">Cell membrane</location>
        <topology evidence="1">Multi-pass membrane protein</topology>
    </subcellularLocation>
</comment>
<dbReference type="Proteomes" id="UP000032946">
    <property type="component" value="Chromosome"/>
</dbReference>
<proteinExistence type="predicted"/>
<dbReference type="GO" id="GO:0022857">
    <property type="term" value="F:transmembrane transporter activity"/>
    <property type="evidence" value="ECO:0007669"/>
    <property type="project" value="InterPro"/>
</dbReference>
<feature type="transmembrane region" description="Helical" evidence="7">
    <location>
        <begin position="48"/>
        <end position="71"/>
    </location>
</feature>
<dbReference type="InterPro" id="IPR050171">
    <property type="entry name" value="MFS_Transporters"/>
</dbReference>
<keyword evidence="5 7" id="KW-1133">Transmembrane helix</keyword>
<evidence type="ECO:0000256" key="7">
    <source>
        <dbReference type="SAM" id="Phobius"/>
    </source>
</evidence>
<feature type="transmembrane region" description="Helical" evidence="7">
    <location>
        <begin position="385"/>
        <end position="404"/>
    </location>
</feature>
<evidence type="ECO:0000256" key="4">
    <source>
        <dbReference type="ARBA" id="ARBA00022692"/>
    </source>
</evidence>
<feature type="transmembrane region" description="Helical" evidence="7">
    <location>
        <begin position="83"/>
        <end position="100"/>
    </location>
</feature>
<sequence length="416" mass="44660">MSTNRFWSWLPQLSRQVWILAVGRLLSQTGTGFTLFYAPIFFVNQVGLSSTAVGIALGSAQISGVIGRVFGGSCCDSPRFGRRWTLLVSAIISALSSFVLAFTTNFMMLILGNLLLGLGIGLYWPATETIVADLTTGKTRNEAYAITRLGDNIGLQVGIIMGGVVIATTGAYRLLFVLDGLSFLIFFIVIYLAIAETYQPPIISTDTESAASSNSWMVALSDRTLLIYAAVNILFTFYMSQIHSTIPLYLNNFVKAEFSSITISALFAGHTAIAILLLLPMSRILNPLSRPHALIVSAILWGIGFLITGLMGIVKTGTLTLAILGLGILAIATVTYSPAASSLAANLAPDSLRGIYLAINSQCWAIGYLIGPPLGGLALDQTQEIISQFWLGLALSVLIAIAILQHLHKTMKHLNH</sequence>
<evidence type="ECO:0000313" key="9">
    <source>
        <dbReference type="EMBL" id="CDM95696.1"/>
    </source>
</evidence>
<feature type="transmembrane region" description="Helical" evidence="7">
    <location>
        <begin position="174"/>
        <end position="194"/>
    </location>
</feature>
<gene>
    <name evidence="9" type="ORF">ARTHRO_40101</name>
</gene>
<dbReference type="Gene3D" id="1.20.1250.20">
    <property type="entry name" value="MFS general substrate transporter like domains"/>
    <property type="match status" value="1"/>
</dbReference>
<keyword evidence="2" id="KW-0813">Transport</keyword>
<dbReference type="InterPro" id="IPR020846">
    <property type="entry name" value="MFS_dom"/>
</dbReference>
<dbReference type="PROSITE" id="PS50850">
    <property type="entry name" value="MFS"/>
    <property type="match status" value="1"/>
</dbReference>
<dbReference type="EMBL" id="FO818640">
    <property type="protein sequence ID" value="CDM95696.1"/>
    <property type="molecule type" value="Genomic_DNA"/>
</dbReference>
<evidence type="ECO:0000313" key="10">
    <source>
        <dbReference type="Proteomes" id="UP000032946"/>
    </source>
</evidence>
<reference evidence="9 10" key="1">
    <citation type="submission" date="2014-02" db="EMBL/GenBank/DDBJ databases">
        <authorList>
            <person name="Genoscope - CEA"/>
        </authorList>
    </citation>
    <scope>NUCLEOTIDE SEQUENCE [LARGE SCALE GENOMIC DNA]</scope>
    <source>
        <strain evidence="9 10">PCC 8005</strain>
    </source>
</reference>
<evidence type="ECO:0000256" key="6">
    <source>
        <dbReference type="ARBA" id="ARBA00023136"/>
    </source>
</evidence>
<dbReference type="Pfam" id="PF07690">
    <property type="entry name" value="MFS_1"/>
    <property type="match status" value="2"/>
</dbReference>
<accession>A0A9P1NZX6</accession>
<feature type="transmembrane region" description="Helical" evidence="7">
    <location>
        <begin position="21"/>
        <end position="42"/>
    </location>
</feature>
<feature type="transmembrane region" description="Helical" evidence="7">
    <location>
        <begin position="145"/>
        <end position="168"/>
    </location>
</feature>
<feature type="transmembrane region" description="Helical" evidence="7">
    <location>
        <begin position="319"/>
        <end position="343"/>
    </location>
</feature>
<dbReference type="SUPFAM" id="SSF103473">
    <property type="entry name" value="MFS general substrate transporter"/>
    <property type="match status" value="1"/>
</dbReference>
<evidence type="ECO:0000256" key="5">
    <source>
        <dbReference type="ARBA" id="ARBA00022989"/>
    </source>
</evidence>
<feature type="domain" description="Major facilitator superfamily (MFS) profile" evidence="8">
    <location>
        <begin position="16"/>
        <end position="411"/>
    </location>
</feature>
<dbReference type="RefSeq" id="WP_008051508.1">
    <property type="nucleotide sequence ID" value="NZ_FO818640.1"/>
</dbReference>
<feature type="transmembrane region" description="Helical" evidence="7">
    <location>
        <begin position="293"/>
        <end position="313"/>
    </location>
</feature>
<evidence type="ECO:0000256" key="3">
    <source>
        <dbReference type="ARBA" id="ARBA00022475"/>
    </source>
</evidence>
<feature type="transmembrane region" description="Helical" evidence="7">
    <location>
        <begin position="106"/>
        <end position="124"/>
    </location>
</feature>
<dbReference type="PANTHER" id="PTHR23517">
    <property type="entry name" value="RESISTANCE PROTEIN MDTM, PUTATIVE-RELATED-RELATED"/>
    <property type="match status" value="1"/>
</dbReference>
<keyword evidence="6 7" id="KW-0472">Membrane</keyword>
<protein>
    <submittedName>
        <fullName evidence="9">Major facilitator superfamily protein</fullName>
    </submittedName>
</protein>
<evidence type="ECO:0000256" key="2">
    <source>
        <dbReference type="ARBA" id="ARBA00022448"/>
    </source>
</evidence>